<protein>
    <submittedName>
        <fullName evidence="2">Uncharacterized protein</fullName>
    </submittedName>
</protein>
<evidence type="ECO:0000313" key="2">
    <source>
        <dbReference type="EMBL" id="RWA09697.1"/>
    </source>
</evidence>
<evidence type="ECO:0000256" key="1">
    <source>
        <dbReference type="SAM" id="MobiDB-lite"/>
    </source>
</evidence>
<feature type="region of interest" description="Disordered" evidence="1">
    <location>
        <begin position="45"/>
        <end position="76"/>
    </location>
</feature>
<reference evidence="2 3" key="1">
    <citation type="submission" date="2018-12" db="EMBL/GenBank/DDBJ databases">
        <title>Draft genome sequence of Xylaria grammica IHI A82.</title>
        <authorList>
            <person name="Buettner E."/>
            <person name="Kellner H."/>
        </authorList>
    </citation>
    <scope>NUCLEOTIDE SEQUENCE [LARGE SCALE GENOMIC DNA]</scope>
    <source>
        <strain evidence="2 3">IHI A82</strain>
    </source>
</reference>
<keyword evidence="3" id="KW-1185">Reference proteome</keyword>
<evidence type="ECO:0000313" key="3">
    <source>
        <dbReference type="Proteomes" id="UP000286045"/>
    </source>
</evidence>
<gene>
    <name evidence="2" type="ORF">EKO27_g5389</name>
</gene>
<comment type="caution">
    <text evidence="2">The sequence shown here is derived from an EMBL/GenBank/DDBJ whole genome shotgun (WGS) entry which is preliminary data.</text>
</comment>
<name>A0A439D5K4_9PEZI</name>
<dbReference type="AlphaFoldDB" id="A0A439D5K4"/>
<sequence length="247" mass="27286">MATPIFLSPALPSELLSYILNHHGYPTTLLICFSQADFLTSISEELQGQPRKTTRSTDQPEPCEGESSHHHDPVEEGAEVKHALLSSPLYQVATSRHIRVIYVPTVTHLRAYLSIFSPDGSKIPAPPTSALTRDREPHIIVYGFLKLHRDTSEWSAQGLSNTASALVESAHRLSWETLLIEPRSGSHDTALEGLLQEVVPILNGGARRLGLDSEEGAWTGRTVNIGRILGRWSRFQTAQWGISDSHD</sequence>
<proteinExistence type="predicted"/>
<accession>A0A439D5K4</accession>
<feature type="compositionally biased region" description="Basic and acidic residues" evidence="1">
    <location>
        <begin position="66"/>
        <end position="76"/>
    </location>
</feature>
<dbReference type="EMBL" id="RYZI01000143">
    <property type="protein sequence ID" value="RWA09697.1"/>
    <property type="molecule type" value="Genomic_DNA"/>
</dbReference>
<organism evidence="2 3">
    <name type="scientific">Xylaria grammica</name>
    <dbReference type="NCBI Taxonomy" id="363999"/>
    <lineage>
        <taxon>Eukaryota</taxon>
        <taxon>Fungi</taxon>
        <taxon>Dikarya</taxon>
        <taxon>Ascomycota</taxon>
        <taxon>Pezizomycotina</taxon>
        <taxon>Sordariomycetes</taxon>
        <taxon>Xylariomycetidae</taxon>
        <taxon>Xylariales</taxon>
        <taxon>Xylariaceae</taxon>
        <taxon>Xylaria</taxon>
    </lineage>
</organism>
<dbReference type="Proteomes" id="UP000286045">
    <property type="component" value="Unassembled WGS sequence"/>
</dbReference>